<feature type="transmembrane region" description="Helical" evidence="1">
    <location>
        <begin position="103"/>
        <end position="128"/>
    </location>
</feature>
<evidence type="ECO:0008006" key="4">
    <source>
        <dbReference type="Google" id="ProtNLM"/>
    </source>
</evidence>
<evidence type="ECO:0000313" key="2">
    <source>
        <dbReference type="EMBL" id="PRR80210.1"/>
    </source>
</evidence>
<feature type="transmembrane region" description="Helical" evidence="1">
    <location>
        <begin position="67"/>
        <end position="91"/>
    </location>
</feature>
<reference evidence="2 3" key="1">
    <citation type="submission" date="2018-03" db="EMBL/GenBank/DDBJ databases">
        <title>Genome sequence of Clostridium vincentii DSM 10228.</title>
        <authorList>
            <person name="Poehlein A."/>
            <person name="Daniel R."/>
        </authorList>
    </citation>
    <scope>NUCLEOTIDE SEQUENCE [LARGE SCALE GENOMIC DNA]</scope>
    <source>
        <strain evidence="2 3">DSM 10228</strain>
    </source>
</reference>
<comment type="caution">
    <text evidence="2">The sequence shown here is derived from an EMBL/GenBank/DDBJ whole genome shotgun (WGS) entry which is preliminary data.</text>
</comment>
<name>A0A2T0B8I7_9CLOT</name>
<gene>
    <name evidence="2" type="ORF">CLVI_31120</name>
</gene>
<feature type="transmembrane region" description="Helical" evidence="1">
    <location>
        <begin position="25"/>
        <end position="47"/>
    </location>
</feature>
<organism evidence="2 3">
    <name type="scientific">Clostridium vincentii</name>
    <dbReference type="NCBI Taxonomy" id="52704"/>
    <lineage>
        <taxon>Bacteria</taxon>
        <taxon>Bacillati</taxon>
        <taxon>Bacillota</taxon>
        <taxon>Clostridia</taxon>
        <taxon>Eubacteriales</taxon>
        <taxon>Clostridiaceae</taxon>
        <taxon>Clostridium</taxon>
    </lineage>
</organism>
<proteinExistence type="predicted"/>
<dbReference type="EMBL" id="PVXQ01000048">
    <property type="protein sequence ID" value="PRR80210.1"/>
    <property type="molecule type" value="Genomic_DNA"/>
</dbReference>
<evidence type="ECO:0000256" key="1">
    <source>
        <dbReference type="SAM" id="Phobius"/>
    </source>
</evidence>
<feature type="transmembrane region" description="Helical" evidence="1">
    <location>
        <begin position="134"/>
        <end position="156"/>
    </location>
</feature>
<keyword evidence="1" id="KW-0812">Transmembrane</keyword>
<keyword evidence="1" id="KW-0472">Membrane</keyword>
<evidence type="ECO:0000313" key="3">
    <source>
        <dbReference type="Proteomes" id="UP000239471"/>
    </source>
</evidence>
<sequence>MKFMSILKTPFKYNKNYDKLELKDSLINIGISMAIVIVTILLSINIISSRMLGGFSMGMSIPGKVYGTAFASMLVGIILATLAVVTIIFFVRKMVFSDSTFNQSLSIFSTAVVLPSVIMSATLIGAVISGVVGMYIAGIVIMVAAYSLIFNIYETLNIVGGIGSGKAVYLTSISIVVYYGLTAFVTGMILKDSLAQSLGMLSYLF</sequence>
<keyword evidence="3" id="KW-1185">Reference proteome</keyword>
<keyword evidence="1" id="KW-1133">Transmembrane helix</keyword>
<dbReference type="AlphaFoldDB" id="A0A2T0B8I7"/>
<dbReference type="Proteomes" id="UP000239471">
    <property type="component" value="Unassembled WGS sequence"/>
</dbReference>
<protein>
    <recommendedName>
        <fullName evidence="4">Yip1 domain protein</fullName>
    </recommendedName>
</protein>
<feature type="transmembrane region" description="Helical" evidence="1">
    <location>
        <begin position="168"/>
        <end position="190"/>
    </location>
</feature>
<dbReference type="RefSeq" id="WP_106060995.1">
    <property type="nucleotide sequence ID" value="NZ_PVXQ01000048.1"/>
</dbReference>
<accession>A0A2T0B8I7</accession>